<keyword evidence="5" id="KW-0694">RNA-binding</keyword>
<evidence type="ECO:0000256" key="5">
    <source>
        <dbReference type="HAMAP-Rule" id="MF_00362"/>
    </source>
</evidence>
<comment type="caution">
    <text evidence="6">The sequence shown here is derived from an EMBL/GenBank/DDBJ whole genome shotgun (WGS) entry which is preliminary data.</text>
</comment>
<dbReference type="GO" id="GO:0070180">
    <property type="term" value="F:large ribosomal subunit rRNA binding"/>
    <property type="evidence" value="ECO:0007669"/>
    <property type="project" value="UniProtKB-UniRule"/>
</dbReference>
<accession>A0A660SKY6</accession>
<name>A0A660SKY6_UNCW3</name>
<comment type="function">
    <text evidence="5">Forms part of the ribosomal stalk, playing a central role in the interaction of the ribosome with GTP-bound translation factors.</text>
</comment>
<comment type="subunit">
    <text evidence="5">Part of the ribosomal stalk of the 50S ribosomal subunit. The N-terminus interacts with L11 and the large rRNA to form the base of the stalk. The C-terminus forms an elongated spine to which L12 dimers bind in a sequential fashion forming a multimeric L10(L12)X complex.</text>
</comment>
<dbReference type="GO" id="GO:0015934">
    <property type="term" value="C:large ribosomal subunit"/>
    <property type="evidence" value="ECO:0007669"/>
    <property type="project" value="InterPro"/>
</dbReference>
<evidence type="ECO:0000256" key="1">
    <source>
        <dbReference type="ARBA" id="ARBA00008889"/>
    </source>
</evidence>
<dbReference type="EMBL" id="QNBE01000028">
    <property type="protein sequence ID" value="RKX70766.1"/>
    <property type="molecule type" value="Genomic_DNA"/>
</dbReference>
<protein>
    <recommendedName>
        <fullName evidence="4 5">Large ribosomal subunit protein uL10</fullName>
    </recommendedName>
</protein>
<keyword evidence="2 5" id="KW-0689">Ribosomal protein</keyword>
<evidence type="ECO:0000256" key="3">
    <source>
        <dbReference type="ARBA" id="ARBA00023274"/>
    </source>
</evidence>
<dbReference type="InterPro" id="IPR047865">
    <property type="entry name" value="Ribosomal_uL10_bac_type"/>
</dbReference>
<dbReference type="Pfam" id="PF00466">
    <property type="entry name" value="Ribosomal_L10"/>
    <property type="match status" value="1"/>
</dbReference>
<dbReference type="InterPro" id="IPR001790">
    <property type="entry name" value="Ribosomal_uL10"/>
</dbReference>
<gene>
    <name evidence="5 6" type="primary">rplJ</name>
    <name evidence="6" type="ORF">DRP53_03905</name>
</gene>
<dbReference type="SUPFAM" id="SSF160369">
    <property type="entry name" value="Ribosomal protein L10-like"/>
    <property type="match status" value="1"/>
</dbReference>
<dbReference type="HAMAP" id="MF_00362">
    <property type="entry name" value="Ribosomal_uL10"/>
    <property type="match status" value="1"/>
</dbReference>
<dbReference type="NCBIfam" id="NF000955">
    <property type="entry name" value="PRK00099.1-1"/>
    <property type="match status" value="1"/>
</dbReference>
<dbReference type="InterPro" id="IPR022973">
    <property type="entry name" value="Ribosomal_uL10_bac"/>
</dbReference>
<dbReference type="InterPro" id="IPR002363">
    <property type="entry name" value="Ribosomal_uL10_CS_bac"/>
</dbReference>
<sequence length="182" mass="20523">MPNQRNIDYLKRIKERIKEGKGFYFTDFTGLNVAAMTDLRRRLREEDIDYMVVKNRLLKLALKEIGLNLAPIEELLRGPIGLAVGLSDGYGPARILSKLEDDFPSFRIKGALIEGEVFVQDRLKTLCSLPTRKESEGRLVGVLANPIIKLGFILNQLLGGLVVVLNEVKKRRSDDTQEKVVS</sequence>
<dbReference type="CDD" id="cd05797">
    <property type="entry name" value="Ribosomal_L10"/>
    <property type="match status" value="1"/>
</dbReference>
<dbReference type="PANTHER" id="PTHR11560">
    <property type="entry name" value="39S RIBOSOMAL PROTEIN L10, MITOCHONDRIAL"/>
    <property type="match status" value="1"/>
</dbReference>
<dbReference type="PROSITE" id="PS01109">
    <property type="entry name" value="RIBOSOMAL_L10"/>
    <property type="match status" value="1"/>
</dbReference>
<comment type="similarity">
    <text evidence="1 5">Belongs to the universal ribosomal protein uL10 family.</text>
</comment>
<evidence type="ECO:0000256" key="2">
    <source>
        <dbReference type="ARBA" id="ARBA00022980"/>
    </source>
</evidence>
<keyword evidence="5" id="KW-0699">rRNA-binding</keyword>
<dbReference type="Proteomes" id="UP000268469">
    <property type="component" value="Unassembled WGS sequence"/>
</dbReference>
<dbReference type="InterPro" id="IPR043141">
    <property type="entry name" value="Ribosomal_uL10-like_sf"/>
</dbReference>
<dbReference type="Gene3D" id="6.10.250.290">
    <property type="match status" value="1"/>
</dbReference>
<dbReference type="GO" id="GO:0003735">
    <property type="term" value="F:structural constituent of ribosome"/>
    <property type="evidence" value="ECO:0007669"/>
    <property type="project" value="InterPro"/>
</dbReference>
<proteinExistence type="inferred from homology"/>
<dbReference type="AlphaFoldDB" id="A0A660SKY6"/>
<evidence type="ECO:0000313" key="6">
    <source>
        <dbReference type="EMBL" id="RKX70766.1"/>
    </source>
</evidence>
<dbReference type="Gene3D" id="3.30.70.1730">
    <property type="match status" value="1"/>
</dbReference>
<organism evidence="6 7">
    <name type="scientific">candidate division WOR-3 bacterium</name>
    <dbReference type="NCBI Taxonomy" id="2052148"/>
    <lineage>
        <taxon>Bacteria</taxon>
        <taxon>Bacteria division WOR-3</taxon>
    </lineage>
</organism>
<dbReference type="GO" id="GO:0006412">
    <property type="term" value="P:translation"/>
    <property type="evidence" value="ECO:0007669"/>
    <property type="project" value="UniProtKB-UniRule"/>
</dbReference>
<reference evidence="6 7" key="1">
    <citation type="submission" date="2018-06" db="EMBL/GenBank/DDBJ databases">
        <title>Extensive metabolic versatility and redundancy in microbially diverse, dynamic hydrothermal sediments.</title>
        <authorList>
            <person name="Dombrowski N."/>
            <person name="Teske A."/>
            <person name="Baker B.J."/>
        </authorList>
    </citation>
    <scope>NUCLEOTIDE SEQUENCE [LARGE SCALE GENOMIC DNA]</scope>
    <source>
        <strain evidence="6">B36_G15</strain>
    </source>
</reference>
<evidence type="ECO:0000313" key="7">
    <source>
        <dbReference type="Proteomes" id="UP000268469"/>
    </source>
</evidence>
<evidence type="ECO:0000256" key="4">
    <source>
        <dbReference type="ARBA" id="ARBA00035202"/>
    </source>
</evidence>
<keyword evidence="3 5" id="KW-0687">Ribonucleoprotein</keyword>